<evidence type="ECO:0000313" key="3">
    <source>
        <dbReference type="EMBL" id="SKB03177.1"/>
    </source>
</evidence>
<keyword evidence="2" id="KW-0472">Membrane</keyword>
<dbReference type="EMBL" id="FUYE01000014">
    <property type="protein sequence ID" value="SKB03177.1"/>
    <property type="molecule type" value="Genomic_DNA"/>
</dbReference>
<protein>
    <submittedName>
        <fullName evidence="3">Uncharacterized protein</fullName>
    </submittedName>
</protein>
<name>A0A1T4YMX4_9BACT</name>
<dbReference type="RefSeq" id="WP_078814951.1">
    <property type="nucleotide sequence ID" value="NZ_FUYE01000014.1"/>
</dbReference>
<keyword evidence="2" id="KW-1133">Transmembrane helix</keyword>
<feature type="transmembrane region" description="Helical" evidence="2">
    <location>
        <begin position="12"/>
        <end position="30"/>
    </location>
</feature>
<feature type="compositionally biased region" description="Basic and acidic residues" evidence="1">
    <location>
        <begin position="46"/>
        <end position="55"/>
    </location>
</feature>
<organism evidence="3 4">
    <name type="scientific">Prosthecobacter debontii</name>
    <dbReference type="NCBI Taxonomy" id="48467"/>
    <lineage>
        <taxon>Bacteria</taxon>
        <taxon>Pseudomonadati</taxon>
        <taxon>Verrucomicrobiota</taxon>
        <taxon>Verrucomicrobiia</taxon>
        <taxon>Verrucomicrobiales</taxon>
        <taxon>Verrucomicrobiaceae</taxon>
        <taxon>Prosthecobacter</taxon>
    </lineage>
</organism>
<proteinExistence type="predicted"/>
<accession>A0A1T4YMX4</accession>
<keyword evidence="4" id="KW-1185">Reference proteome</keyword>
<evidence type="ECO:0000313" key="4">
    <source>
        <dbReference type="Proteomes" id="UP000190774"/>
    </source>
</evidence>
<gene>
    <name evidence="3" type="ORF">SAMN02745166_03792</name>
</gene>
<feature type="compositionally biased region" description="Pro residues" evidence="1">
    <location>
        <begin position="97"/>
        <end position="111"/>
    </location>
</feature>
<evidence type="ECO:0000256" key="2">
    <source>
        <dbReference type="SAM" id="Phobius"/>
    </source>
</evidence>
<sequence length="211" mass="23334">MILADIDPVQIIIIVIAMGAGFLQWLWGLIQQKLEEGKRQNMPLSEEERAAREAAWKQQTQQERTYRPPTQAPTPTYNPWETVRDVFEQARRAQESPAPPQRPTSPPPPLPQSQRTPPGTVRADLRPAPPPVPSKSEPFPVTAKPAKMATPPVFFDAPIKPPLATRQKSEAASPYSLKDLLHNPAAARQAILLREILGPPKALQSSGDSPF</sequence>
<evidence type="ECO:0000256" key="1">
    <source>
        <dbReference type="SAM" id="MobiDB-lite"/>
    </source>
</evidence>
<dbReference type="Proteomes" id="UP000190774">
    <property type="component" value="Unassembled WGS sequence"/>
</dbReference>
<reference evidence="4" key="1">
    <citation type="submission" date="2017-02" db="EMBL/GenBank/DDBJ databases">
        <authorList>
            <person name="Varghese N."/>
            <person name="Submissions S."/>
        </authorList>
    </citation>
    <scope>NUCLEOTIDE SEQUENCE [LARGE SCALE GENOMIC DNA]</scope>
    <source>
        <strain evidence="4">ATCC 700200</strain>
    </source>
</reference>
<feature type="region of interest" description="Disordered" evidence="1">
    <location>
        <begin position="38"/>
        <end position="144"/>
    </location>
</feature>
<feature type="compositionally biased region" description="Basic and acidic residues" evidence="1">
    <location>
        <begin position="82"/>
        <end position="94"/>
    </location>
</feature>
<keyword evidence="2" id="KW-0812">Transmembrane</keyword>
<dbReference type="STRING" id="48467.SAMN02745166_03792"/>
<dbReference type="AlphaFoldDB" id="A0A1T4YMX4"/>